<dbReference type="EMBL" id="CM010718">
    <property type="protein sequence ID" value="RZC59890.1"/>
    <property type="molecule type" value="Genomic_DNA"/>
</dbReference>
<proteinExistence type="predicted"/>
<keyword evidence="3" id="KW-1185">Reference proteome</keyword>
<gene>
    <name evidence="2" type="ORF">C5167_007192</name>
</gene>
<dbReference type="STRING" id="3469.A0A4Y7JIM1"/>
<organism evidence="2 3">
    <name type="scientific">Papaver somniferum</name>
    <name type="common">Opium poppy</name>
    <dbReference type="NCBI Taxonomy" id="3469"/>
    <lineage>
        <taxon>Eukaryota</taxon>
        <taxon>Viridiplantae</taxon>
        <taxon>Streptophyta</taxon>
        <taxon>Embryophyta</taxon>
        <taxon>Tracheophyta</taxon>
        <taxon>Spermatophyta</taxon>
        <taxon>Magnoliopsida</taxon>
        <taxon>Ranunculales</taxon>
        <taxon>Papaveraceae</taxon>
        <taxon>Papaveroideae</taxon>
        <taxon>Papaver</taxon>
    </lineage>
</organism>
<reference evidence="2 3" key="1">
    <citation type="journal article" date="2018" name="Science">
        <title>The opium poppy genome and morphinan production.</title>
        <authorList>
            <person name="Guo L."/>
            <person name="Winzer T."/>
            <person name="Yang X."/>
            <person name="Li Y."/>
            <person name="Ning Z."/>
            <person name="He Z."/>
            <person name="Teodor R."/>
            <person name="Lu Y."/>
            <person name="Bowser T.A."/>
            <person name="Graham I.A."/>
            <person name="Ye K."/>
        </authorList>
    </citation>
    <scope>NUCLEOTIDE SEQUENCE [LARGE SCALE GENOMIC DNA]</scope>
    <source>
        <strain evidence="3">cv. HN1</strain>
        <tissue evidence="2">Leaves</tissue>
    </source>
</reference>
<dbReference type="Proteomes" id="UP000316621">
    <property type="component" value="Chromosome 4"/>
</dbReference>
<evidence type="ECO:0000259" key="1">
    <source>
        <dbReference type="Pfam" id="PF20073"/>
    </source>
</evidence>
<dbReference type="AlphaFoldDB" id="A0A4Y7JIM1"/>
<protein>
    <recommendedName>
        <fullName evidence="1">DUF6469 domain-containing protein</fullName>
    </recommendedName>
</protein>
<dbReference type="Gramene" id="RZC59890">
    <property type="protein sequence ID" value="RZC59890"/>
    <property type="gene ID" value="C5167_007192"/>
</dbReference>
<dbReference type="Pfam" id="PF20073">
    <property type="entry name" value="DUF6469"/>
    <property type="match status" value="1"/>
</dbReference>
<accession>A0A4Y7JIM1</accession>
<feature type="domain" description="DUF6469" evidence="1">
    <location>
        <begin position="60"/>
        <end position="138"/>
    </location>
</feature>
<dbReference type="InterPro" id="IPR045529">
    <property type="entry name" value="DUF6469"/>
</dbReference>
<evidence type="ECO:0000313" key="3">
    <source>
        <dbReference type="Proteomes" id="UP000316621"/>
    </source>
</evidence>
<name>A0A4Y7JIM1_PAPSO</name>
<sequence>MAIISRDENGDEVEGGGQAVEKIPDRFRSVEEYLGSYTLPLIEETRSELFSSTEVLHDAPFAEVISVKESGPHGSFLYELEFDSWRNINNGTGKEPYSPKCGDLFVLSDVVPEIASDLKQCVRICTFALVMKDTKASNAAEEEFGEHHTCLGTYRSLRKFCAPIPGLKKSVTFVLHKMIAPGMNNLAAGYH</sequence>
<evidence type="ECO:0000313" key="2">
    <source>
        <dbReference type="EMBL" id="RZC59890.1"/>
    </source>
</evidence>